<evidence type="ECO:0000313" key="12">
    <source>
        <dbReference type="EMBL" id="KAJ5090683.1"/>
    </source>
</evidence>
<dbReference type="InterPro" id="IPR001806">
    <property type="entry name" value="Small_GTPase"/>
</dbReference>
<evidence type="ECO:0000256" key="1">
    <source>
        <dbReference type="ARBA" id="ARBA00004342"/>
    </source>
</evidence>
<protein>
    <submittedName>
        <fullName evidence="12">Ras-domain-containing protein</fullName>
    </submittedName>
</protein>
<dbReference type="PROSITE" id="PS51419">
    <property type="entry name" value="RAB"/>
    <property type="match status" value="1"/>
</dbReference>
<reference evidence="12" key="2">
    <citation type="journal article" date="2023" name="IMA Fungus">
        <title>Comparative genomic study of the Penicillium genus elucidates a diverse pangenome and 15 lateral gene transfer events.</title>
        <authorList>
            <person name="Petersen C."/>
            <person name="Sorensen T."/>
            <person name="Nielsen M.R."/>
            <person name="Sondergaard T.E."/>
            <person name="Sorensen J.L."/>
            <person name="Fitzpatrick D.A."/>
            <person name="Frisvad J.C."/>
            <person name="Nielsen K.L."/>
        </authorList>
    </citation>
    <scope>NUCLEOTIDE SEQUENCE</scope>
    <source>
        <strain evidence="12">IBT 30761</strain>
    </source>
</reference>
<comment type="similarity">
    <text evidence="2">Belongs to the small GTPase superfamily. Rab family.</text>
</comment>
<dbReference type="GO" id="GO:0003924">
    <property type="term" value="F:GTPase activity"/>
    <property type="evidence" value="ECO:0007669"/>
    <property type="project" value="InterPro"/>
</dbReference>
<evidence type="ECO:0000313" key="13">
    <source>
        <dbReference type="Proteomes" id="UP001149074"/>
    </source>
</evidence>
<dbReference type="GO" id="GO:0016192">
    <property type="term" value="P:vesicle-mediated transport"/>
    <property type="evidence" value="ECO:0007669"/>
    <property type="project" value="UniProtKB-ARBA"/>
</dbReference>
<feature type="region of interest" description="Disordered" evidence="11">
    <location>
        <begin position="264"/>
        <end position="292"/>
    </location>
</feature>
<dbReference type="EMBL" id="JAPQKI010000009">
    <property type="protein sequence ID" value="KAJ5090683.1"/>
    <property type="molecule type" value="Genomic_DNA"/>
</dbReference>
<keyword evidence="6" id="KW-0653">Protein transport</keyword>
<evidence type="ECO:0000256" key="5">
    <source>
        <dbReference type="ARBA" id="ARBA00022741"/>
    </source>
</evidence>
<dbReference type="AlphaFoldDB" id="A0A9W9EZ67"/>
<dbReference type="GeneID" id="81360837"/>
<dbReference type="FunFam" id="3.40.50.300:FF:000464">
    <property type="entry name" value="GTP-binding protein ypt5"/>
    <property type="match status" value="1"/>
</dbReference>
<keyword evidence="5" id="KW-0547">Nucleotide-binding</keyword>
<proteinExistence type="inferred from homology"/>
<dbReference type="Proteomes" id="UP001149074">
    <property type="component" value="Unassembled WGS sequence"/>
</dbReference>
<dbReference type="GO" id="GO:0005768">
    <property type="term" value="C:endosome"/>
    <property type="evidence" value="ECO:0007669"/>
    <property type="project" value="UniProtKB-ARBA"/>
</dbReference>
<dbReference type="GO" id="GO:0016050">
    <property type="term" value="P:vesicle organization"/>
    <property type="evidence" value="ECO:0007669"/>
    <property type="project" value="UniProtKB-ARBA"/>
</dbReference>
<keyword evidence="4" id="KW-1003">Cell membrane</keyword>
<reference evidence="12" key="1">
    <citation type="submission" date="2022-11" db="EMBL/GenBank/DDBJ databases">
        <authorList>
            <person name="Petersen C."/>
        </authorList>
    </citation>
    <scope>NUCLEOTIDE SEQUENCE</scope>
    <source>
        <strain evidence="12">IBT 30761</strain>
    </source>
</reference>
<evidence type="ECO:0000256" key="11">
    <source>
        <dbReference type="SAM" id="MobiDB-lite"/>
    </source>
</evidence>
<evidence type="ECO:0000256" key="9">
    <source>
        <dbReference type="ARBA" id="ARBA00023288"/>
    </source>
</evidence>
<dbReference type="SMART" id="SM00173">
    <property type="entry name" value="RAS"/>
    <property type="match status" value="1"/>
</dbReference>
<keyword evidence="10" id="KW-0636">Prenylation</keyword>
<dbReference type="PRINTS" id="PR00449">
    <property type="entry name" value="RASTRNSFRMNG"/>
</dbReference>
<comment type="subcellular location">
    <subcellularLocation>
        <location evidence="1">Cell membrane</location>
        <topology evidence="1">Lipid-anchor</topology>
        <orientation evidence="1">Cytoplasmic side</orientation>
    </subcellularLocation>
</comment>
<dbReference type="SMART" id="SM00176">
    <property type="entry name" value="RAN"/>
    <property type="match status" value="1"/>
</dbReference>
<evidence type="ECO:0000256" key="4">
    <source>
        <dbReference type="ARBA" id="ARBA00022475"/>
    </source>
</evidence>
<evidence type="ECO:0000256" key="8">
    <source>
        <dbReference type="ARBA" id="ARBA00023136"/>
    </source>
</evidence>
<dbReference type="Gene3D" id="3.40.50.300">
    <property type="entry name" value="P-loop containing nucleotide triphosphate hydrolases"/>
    <property type="match status" value="1"/>
</dbReference>
<dbReference type="InterPro" id="IPR005225">
    <property type="entry name" value="Small_GTP-bd"/>
</dbReference>
<dbReference type="RefSeq" id="XP_056472664.1">
    <property type="nucleotide sequence ID" value="XM_056621858.1"/>
</dbReference>
<keyword evidence="7" id="KW-0342">GTP-binding</keyword>
<dbReference type="CDD" id="cd01860">
    <property type="entry name" value="Rab5_related"/>
    <property type="match status" value="1"/>
</dbReference>
<dbReference type="SUPFAM" id="SSF52540">
    <property type="entry name" value="P-loop containing nucleoside triphosphate hydrolases"/>
    <property type="match status" value="1"/>
</dbReference>
<dbReference type="NCBIfam" id="TIGR00231">
    <property type="entry name" value="small_GTP"/>
    <property type="match status" value="1"/>
</dbReference>
<dbReference type="PROSITE" id="PS51420">
    <property type="entry name" value="RHO"/>
    <property type="match status" value="1"/>
</dbReference>
<evidence type="ECO:0000256" key="3">
    <source>
        <dbReference type="ARBA" id="ARBA00022448"/>
    </source>
</evidence>
<dbReference type="PROSITE" id="PS51421">
    <property type="entry name" value="RAS"/>
    <property type="match status" value="1"/>
</dbReference>
<evidence type="ECO:0000256" key="6">
    <source>
        <dbReference type="ARBA" id="ARBA00022927"/>
    </source>
</evidence>
<dbReference type="GO" id="GO:0005886">
    <property type="term" value="C:plasma membrane"/>
    <property type="evidence" value="ECO:0007669"/>
    <property type="project" value="UniProtKB-SubCell"/>
</dbReference>
<dbReference type="PANTHER" id="PTHR47978">
    <property type="match status" value="1"/>
</dbReference>
<dbReference type="SMART" id="SM00174">
    <property type="entry name" value="RHO"/>
    <property type="match status" value="1"/>
</dbReference>
<name>A0A9W9EZ67_9EURO</name>
<keyword evidence="8" id="KW-0472">Membrane</keyword>
<keyword evidence="9" id="KW-0449">Lipoprotein</keyword>
<organism evidence="12 13">
    <name type="scientific">Penicillium argentinense</name>
    <dbReference type="NCBI Taxonomy" id="1131581"/>
    <lineage>
        <taxon>Eukaryota</taxon>
        <taxon>Fungi</taxon>
        <taxon>Dikarya</taxon>
        <taxon>Ascomycota</taxon>
        <taxon>Pezizomycotina</taxon>
        <taxon>Eurotiomycetes</taxon>
        <taxon>Eurotiomycetidae</taxon>
        <taxon>Eurotiales</taxon>
        <taxon>Aspergillaceae</taxon>
        <taxon>Penicillium</taxon>
    </lineage>
</organism>
<evidence type="ECO:0000256" key="2">
    <source>
        <dbReference type="ARBA" id="ARBA00006270"/>
    </source>
</evidence>
<dbReference type="GO" id="GO:0015031">
    <property type="term" value="P:protein transport"/>
    <property type="evidence" value="ECO:0007669"/>
    <property type="project" value="UniProtKB-KW"/>
</dbReference>
<sequence>MEHYCLRYRHTAPLLMWLDLRHPLRPPYLLIFSPSIAYVRTSEDALEYSRLFHRLLLFLSALPPFQSGRLLDPAMASRPAAGARPGAKFAQFKLVLLGESAVGKSSLVLRFVKDQFDDYRESTIGAAFLTQTISLDESTTVKFEIWDTAGQERYKSLAPMYYRNANCAVVVYDITQASSLDKAKSWVKELQRQANENIVIALAGNKLDLVTESPDKRAIPTADAEAYAREAGLLFFETSAKSSMNVRELFTAIAKKLPLDQAGPRNLRAAPRPGVDLRPEAPGTQGAGACNC</sequence>
<dbReference type="InterPro" id="IPR027417">
    <property type="entry name" value="P-loop_NTPase"/>
</dbReference>
<dbReference type="SMART" id="SM00175">
    <property type="entry name" value="RAB"/>
    <property type="match status" value="1"/>
</dbReference>
<keyword evidence="3" id="KW-0813">Transport</keyword>
<gene>
    <name evidence="12" type="ORF">N7532_009367</name>
</gene>
<dbReference type="GO" id="GO:0005525">
    <property type="term" value="F:GTP binding"/>
    <property type="evidence" value="ECO:0007669"/>
    <property type="project" value="UniProtKB-KW"/>
</dbReference>
<evidence type="ECO:0000256" key="7">
    <source>
        <dbReference type="ARBA" id="ARBA00023134"/>
    </source>
</evidence>
<evidence type="ECO:0000256" key="10">
    <source>
        <dbReference type="ARBA" id="ARBA00023289"/>
    </source>
</evidence>
<comment type="caution">
    <text evidence="12">The sequence shown here is derived from an EMBL/GenBank/DDBJ whole genome shotgun (WGS) entry which is preliminary data.</text>
</comment>
<dbReference type="OrthoDB" id="63533at2759"/>
<accession>A0A9W9EZ67</accession>
<keyword evidence="13" id="KW-1185">Reference proteome</keyword>
<dbReference type="Pfam" id="PF00071">
    <property type="entry name" value="Ras"/>
    <property type="match status" value="1"/>
</dbReference>